<dbReference type="EMBL" id="HBGQ01019790">
    <property type="protein sequence ID" value="CAD9390621.1"/>
    <property type="molecule type" value="Transcribed_RNA"/>
</dbReference>
<sequence>MSLLTAWGCIEARSWLSPTRLSEVIEKAKELLAHSRRRSSALRDVGGRAGHRRSVAVDVAPRKSDAANDDKVKRGSVADVNEIVTKEEETVVLVTFIEFLYVLRLVRRAARERRRGRLMEIFGRYDHDHRGVIATKDMIKLLGDIKLTPRTREEQMEMRRLVDEADRNGEGVLAFPQFELLVQSMREHIERLERNEEQSYALELGIALPHFRYLRRIFECNVAQGTRFLLVDNLRKVMTLLQRRYSSEELLSLFHAFSRQDTGCIDFTGFIKMMHAIEIAKTHGQLKT</sequence>
<dbReference type="GO" id="GO:0046872">
    <property type="term" value="F:metal ion binding"/>
    <property type="evidence" value="ECO:0007669"/>
    <property type="project" value="UniProtKB-KW"/>
</dbReference>
<keyword evidence="2" id="KW-0677">Repeat</keyword>
<protein>
    <recommendedName>
        <fullName evidence="4">Calmodulin</fullName>
    </recommendedName>
</protein>
<proteinExistence type="predicted"/>
<gene>
    <name evidence="3" type="ORF">AAND1436_LOCUS9901</name>
</gene>
<keyword evidence="1" id="KW-0479">Metal-binding</keyword>
<dbReference type="InterPro" id="IPR011992">
    <property type="entry name" value="EF-hand-dom_pair"/>
</dbReference>
<dbReference type="AlphaFoldDB" id="A0A7S2FG12"/>
<evidence type="ECO:0000313" key="3">
    <source>
        <dbReference type="EMBL" id="CAD9390621.1"/>
    </source>
</evidence>
<dbReference type="InterPro" id="IPR050230">
    <property type="entry name" value="CALM/Myosin/TropC-like"/>
</dbReference>
<dbReference type="PANTHER" id="PTHR23048">
    <property type="entry name" value="MYOSIN LIGHT CHAIN 1, 3"/>
    <property type="match status" value="1"/>
</dbReference>
<evidence type="ECO:0000256" key="2">
    <source>
        <dbReference type="ARBA" id="ARBA00022737"/>
    </source>
</evidence>
<dbReference type="GO" id="GO:0016460">
    <property type="term" value="C:myosin II complex"/>
    <property type="evidence" value="ECO:0007669"/>
    <property type="project" value="TreeGrafter"/>
</dbReference>
<dbReference type="PANTHER" id="PTHR23048:SF0">
    <property type="entry name" value="CALMODULIN LIKE 3"/>
    <property type="match status" value="1"/>
</dbReference>
<name>A0A7S2FG12_9DINO</name>
<reference evidence="3" key="1">
    <citation type="submission" date="2021-01" db="EMBL/GenBank/DDBJ databases">
        <authorList>
            <person name="Corre E."/>
            <person name="Pelletier E."/>
            <person name="Niang G."/>
            <person name="Scheremetjew M."/>
            <person name="Finn R."/>
            <person name="Kale V."/>
            <person name="Holt S."/>
            <person name="Cochrane G."/>
            <person name="Meng A."/>
            <person name="Brown T."/>
            <person name="Cohen L."/>
        </authorList>
    </citation>
    <scope>NUCLEOTIDE SEQUENCE</scope>
    <source>
        <strain evidence="3">CCMP2222</strain>
    </source>
</reference>
<evidence type="ECO:0000256" key="1">
    <source>
        <dbReference type="ARBA" id="ARBA00022723"/>
    </source>
</evidence>
<dbReference type="SUPFAM" id="SSF47473">
    <property type="entry name" value="EF-hand"/>
    <property type="match status" value="1"/>
</dbReference>
<organism evidence="3">
    <name type="scientific">Alexandrium andersonii</name>
    <dbReference type="NCBI Taxonomy" id="327968"/>
    <lineage>
        <taxon>Eukaryota</taxon>
        <taxon>Sar</taxon>
        <taxon>Alveolata</taxon>
        <taxon>Dinophyceae</taxon>
        <taxon>Gonyaulacales</taxon>
        <taxon>Pyrocystaceae</taxon>
        <taxon>Alexandrium</taxon>
    </lineage>
</organism>
<accession>A0A7S2FG12</accession>
<dbReference type="Gene3D" id="1.10.238.10">
    <property type="entry name" value="EF-hand"/>
    <property type="match status" value="2"/>
</dbReference>
<evidence type="ECO:0008006" key="4">
    <source>
        <dbReference type="Google" id="ProtNLM"/>
    </source>
</evidence>